<evidence type="ECO:0000313" key="2">
    <source>
        <dbReference type="Proteomes" id="UP000194003"/>
    </source>
</evidence>
<dbReference type="CDD" id="cd07067">
    <property type="entry name" value="HP_PGM_like"/>
    <property type="match status" value="1"/>
</dbReference>
<dbReference type="STRING" id="1434232.MAIT1_03043"/>
<dbReference type="InterPro" id="IPR013078">
    <property type="entry name" value="His_Pase_superF_clade-1"/>
</dbReference>
<dbReference type="SUPFAM" id="SSF53254">
    <property type="entry name" value="Phosphoglycerate mutase-like"/>
    <property type="match status" value="1"/>
</dbReference>
<accession>A0A1Y2K5F9</accession>
<gene>
    <name evidence="1" type="ORF">MAIT1_03043</name>
</gene>
<name>A0A1Y2K5F9_9PROT</name>
<dbReference type="Gene3D" id="3.40.50.1240">
    <property type="entry name" value="Phosphoglycerate mutase-like"/>
    <property type="match status" value="1"/>
</dbReference>
<keyword evidence="2" id="KW-1185">Reference proteome</keyword>
<dbReference type="Pfam" id="PF00300">
    <property type="entry name" value="His_Phos_1"/>
    <property type="match status" value="1"/>
</dbReference>
<comment type="caution">
    <text evidence="1">The sequence shown here is derived from an EMBL/GenBank/DDBJ whole genome shotgun (WGS) entry which is preliminary data.</text>
</comment>
<dbReference type="Proteomes" id="UP000194003">
    <property type="component" value="Unassembled WGS sequence"/>
</dbReference>
<organism evidence="1 2">
    <name type="scientific">Magnetofaba australis IT-1</name>
    <dbReference type="NCBI Taxonomy" id="1434232"/>
    <lineage>
        <taxon>Bacteria</taxon>
        <taxon>Pseudomonadati</taxon>
        <taxon>Pseudomonadota</taxon>
        <taxon>Magnetococcia</taxon>
        <taxon>Magnetococcales</taxon>
        <taxon>Magnetococcaceae</taxon>
        <taxon>Magnetofaba</taxon>
    </lineage>
</organism>
<dbReference type="EMBL" id="LVJN01000018">
    <property type="protein sequence ID" value="OSM04932.1"/>
    <property type="molecule type" value="Genomic_DNA"/>
</dbReference>
<dbReference type="InterPro" id="IPR029033">
    <property type="entry name" value="His_PPase_superfam"/>
</dbReference>
<evidence type="ECO:0000313" key="1">
    <source>
        <dbReference type="EMBL" id="OSM04932.1"/>
    </source>
</evidence>
<protein>
    <submittedName>
        <fullName evidence="1">Putative phosphohistidine phosphatase, SixA</fullName>
    </submittedName>
</protein>
<sequence length="159" mass="17496">MAKRGKRDAPRMGKWLKKRGDKPDLVLCSPAERAKQTALLVCRELDLKKKKIVWDERIYGASLEDLLAVLEGAPHKAQQVLLVGHNPGLELLCGFLVGEQALAKACQAEDEESAPYGVGLVKTGAAFILHMPDEWSGLSQGCAKLLDQQAPRELKEKKK</sequence>
<proteinExistence type="predicted"/>
<dbReference type="AlphaFoldDB" id="A0A1Y2K5F9"/>
<reference evidence="1 2" key="1">
    <citation type="journal article" date="2016" name="BMC Genomics">
        <title>Combined genomic and structural analyses of a cultured magnetotactic bacterium reveals its niche adaptation to a dynamic environment.</title>
        <authorList>
            <person name="Araujo A.C."/>
            <person name="Morillo V."/>
            <person name="Cypriano J."/>
            <person name="Teixeira L.C."/>
            <person name="Leao P."/>
            <person name="Lyra S."/>
            <person name="Almeida L.G."/>
            <person name="Bazylinski D.A."/>
            <person name="Vasconcellos A.T."/>
            <person name="Abreu F."/>
            <person name="Lins U."/>
        </authorList>
    </citation>
    <scope>NUCLEOTIDE SEQUENCE [LARGE SCALE GENOMIC DNA]</scope>
    <source>
        <strain evidence="1 2">IT-1</strain>
    </source>
</reference>